<reference evidence="2" key="1">
    <citation type="submission" date="2020-03" db="EMBL/GenBank/DDBJ databases">
        <title>Castanea mollissima Vanexum genome sequencing.</title>
        <authorList>
            <person name="Staton M."/>
        </authorList>
    </citation>
    <scope>NUCLEOTIDE SEQUENCE</scope>
    <source>
        <tissue evidence="2">Leaf</tissue>
    </source>
</reference>
<keyword evidence="3" id="KW-1185">Reference proteome</keyword>
<dbReference type="OrthoDB" id="10489229at2759"/>
<sequence length="167" mass="17484">MGSHVSAEKVPKVQSSTNELGGDFPRSDGCVDRFVTHAFSAGPQTSEGSGSHGSIKKPFLVSPSTDEIGGVLPRSKGCVDEFVTIGGPLVGLKSSRAEEGCMGSTVFVVDGPAEDVTNFEAIPNSDGQSNSAKPDVSPKLVSPPLSIFKFSDMICNDKLLGQFHRVK</sequence>
<proteinExistence type="predicted"/>
<feature type="compositionally biased region" description="Basic and acidic residues" evidence="1">
    <location>
        <begin position="1"/>
        <end position="11"/>
    </location>
</feature>
<gene>
    <name evidence="2" type="ORF">CMV_027505</name>
</gene>
<comment type="caution">
    <text evidence="2">The sequence shown here is derived from an EMBL/GenBank/DDBJ whole genome shotgun (WGS) entry which is preliminary data.</text>
</comment>
<name>A0A8J4Q6G6_9ROSI</name>
<evidence type="ECO:0000313" key="3">
    <source>
        <dbReference type="Proteomes" id="UP000737018"/>
    </source>
</evidence>
<dbReference type="AlphaFoldDB" id="A0A8J4Q6G6"/>
<protein>
    <submittedName>
        <fullName evidence="2">Uncharacterized protein</fullName>
    </submittedName>
</protein>
<feature type="region of interest" description="Disordered" evidence="1">
    <location>
        <begin position="119"/>
        <end position="138"/>
    </location>
</feature>
<evidence type="ECO:0000256" key="1">
    <source>
        <dbReference type="SAM" id="MobiDB-lite"/>
    </source>
</evidence>
<dbReference type="EMBL" id="JRKL02009773">
    <property type="protein sequence ID" value="KAF3946200.1"/>
    <property type="molecule type" value="Genomic_DNA"/>
</dbReference>
<dbReference type="Proteomes" id="UP000737018">
    <property type="component" value="Unassembled WGS sequence"/>
</dbReference>
<evidence type="ECO:0000313" key="2">
    <source>
        <dbReference type="EMBL" id="KAF3946200.1"/>
    </source>
</evidence>
<accession>A0A8J4Q6G6</accession>
<organism evidence="2 3">
    <name type="scientific">Castanea mollissima</name>
    <name type="common">Chinese chestnut</name>
    <dbReference type="NCBI Taxonomy" id="60419"/>
    <lineage>
        <taxon>Eukaryota</taxon>
        <taxon>Viridiplantae</taxon>
        <taxon>Streptophyta</taxon>
        <taxon>Embryophyta</taxon>
        <taxon>Tracheophyta</taxon>
        <taxon>Spermatophyta</taxon>
        <taxon>Magnoliopsida</taxon>
        <taxon>eudicotyledons</taxon>
        <taxon>Gunneridae</taxon>
        <taxon>Pentapetalae</taxon>
        <taxon>rosids</taxon>
        <taxon>fabids</taxon>
        <taxon>Fagales</taxon>
        <taxon>Fagaceae</taxon>
        <taxon>Castanea</taxon>
    </lineage>
</organism>
<feature type="region of interest" description="Disordered" evidence="1">
    <location>
        <begin position="1"/>
        <end position="25"/>
    </location>
</feature>